<keyword evidence="2" id="KW-1185">Reference proteome</keyword>
<reference evidence="1 2" key="1">
    <citation type="submission" date="2016-12" db="EMBL/GenBank/DDBJ databases">
        <title>The genomes of Aspergillus section Nigri reveals drivers in fungal speciation.</title>
        <authorList>
            <consortium name="DOE Joint Genome Institute"/>
            <person name="Vesth T.C."/>
            <person name="Nybo J."/>
            <person name="Theobald S."/>
            <person name="Brandl J."/>
            <person name="Frisvad J.C."/>
            <person name="Nielsen K.F."/>
            <person name="Lyhne E.K."/>
            <person name="Kogle M.E."/>
            <person name="Kuo A."/>
            <person name="Riley R."/>
            <person name="Clum A."/>
            <person name="Nolan M."/>
            <person name="Lipzen A."/>
            <person name="Salamov A."/>
            <person name="Henrissat B."/>
            <person name="Wiebenga A."/>
            <person name="De Vries R.P."/>
            <person name="Grigoriev I.V."/>
            <person name="Mortensen U.H."/>
            <person name="Andersen M.R."/>
            <person name="Baker S.E."/>
        </authorList>
    </citation>
    <scope>NUCLEOTIDE SEQUENCE [LARGE SCALE GENOMIC DNA]</scope>
    <source>
        <strain evidence="1 2">IBT 23096</strain>
    </source>
</reference>
<dbReference type="Proteomes" id="UP000234275">
    <property type="component" value="Unassembled WGS sequence"/>
</dbReference>
<dbReference type="GeneID" id="36561207"/>
<evidence type="ECO:0000313" key="1">
    <source>
        <dbReference type="EMBL" id="PLB46996.1"/>
    </source>
</evidence>
<proteinExistence type="predicted"/>
<comment type="caution">
    <text evidence="1">The sequence shown here is derived from an EMBL/GenBank/DDBJ whole genome shotgun (WGS) entry which is preliminary data.</text>
</comment>
<evidence type="ECO:0000313" key="2">
    <source>
        <dbReference type="Proteomes" id="UP000234275"/>
    </source>
</evidence>
<dbReference type="RefSeq" id="XP_024702298.1">
    <property type="nucleotide sequence ID" value="XM_024853509.1"/>
</dbReference>
<dbReference type="AlphaFoldDB" id="A0A2I2G2A3"/>
<name>A0A2I2G2A3_9EURO</name>
<organism evidence="1 2">
    <name type="scientific">Aspergillus steynii IBT 23096</name>
    <dbReference type="NCBI Taxonomy" id="1392250"/>
    <lineage>
        <taxon>Eukaryota</taxon>
        <taxon>Fungi</taxon>
        <taxon>Dikarya</taxon>
        <taxon>Ascomycota</taxon>
        <taxon>Pezizomycotina</taxon>
        <taxon>Eurotiomycetes</taxon>
        <taxon>Eurotiomycetidae</taxon>
        <taxon>Eurotiales</taxon>
        <taxon>Aspergillaceae</taxon>
        <taxon>Aspergillus</taxon>
        <taxon>Aspergillus subgen. Circumdati</taxon>
    </lineage>
</organism>
<sequence>MDLILDYIVLLLTLITFVLATLAATTVQAGTLQKWCHLPGQPCAMLKRAADATGEVRRSADALAEAMADASPEAVRVKRAAAAVDEFKRSADALAEAMAAIDED</sequence>
<dbReference type="EMBL" id="MSFO01000006">
    <property type="protein sequence ID" value="PLB46996.1"/>
    <property type="molecule type" value="Genomic_DNA"/>
</dbReference>
<dbReference type="STRING" id="1392250.A0A2I2G2A3"/>
<protein>
    <submittedName>
        <fullName evidence="1">Uncharacterized protein</fullName>
    </submittedName>
</protein>
<dbReference type="VEuPathDB" id="FungiDB:P170DRAFT_477849"/>
<gene>
    <name evidence="1" type="ORF">P170DRAFT_477849</name>
</gene>
<accession>A0A2I2G2A3</accession>